<keyword evidence="5" id="KW-1185">Reference proteome</keyword>
<dbReference type="RefSeq" id="WP_132860258.1">
    <property type="nucleotide sequence ID" value="NZ_SMGR01000001.1"/>
</dbReference>
<dbReference type="AlphaFoldDB" id="A0A4R1NQZ3"/>
<dbReference type="PROSITE" id="PS00061">
    <property type="entry name" value="ADH_SHORT"/>
    <property type="match status" value="1"/>
</dbReference>
<dbReference type="PRINTS" id="PR00080">
    <property type="entry name" value="SDRFAMILY"/>
</dbReference>
<evidence type="ECO:0000256" key="1">
    <source>
        <dbReference type="ARBA" id="ARBA00006484"/>
    </source>
</evidence>
<dbReference type="PANTHER" id="PTHR43639:SF1">
    <property type="entry name" value="SHORT-CHAIN DEHYDROGENASE_REDUCTASE FAMILY PROTEIN"/>
    <property type="match status" value="1"/>
</dbReference>
<dbReference type="InterPro" id="IPR002347">
    <property type="entry name" value="SDR_fam"/>
</dbReference>
<proteinExistence type="inferred from homology"/>
<dbReference type="Proteomes" id="UP000295673">
    <property type="component" value="Unassembled WGS sequence"/>
</dbReference>
<dbReference type="Gene3D" id="3.40.50.720">
    <property type="entry name" value="NAD(P)-binding Rossmann-like Domain"/>
    <property type="match status" value="1"/>
</dbReference>
<dbReference type="SMART" id="SM00822">
    <property type="entry name" value="PKS_KR"/>
    <property type="match status" value="1"/>
</dbReference>
<keyword evidence="2" id="KW-0560">Oxidoreductase</keyword>
<comment type="caution">
    <text evidence="4">The sequence shown here is derived from an EMBL/GenBank/DDBJ whole genome shotgun (WGS) entry which is preliminary data.</text>
</comment>
<name>A0A4R1NQZ3_9RHOB</name>
<evidence type="ECO:0000256" key="2">
    <source>
        <dbReference type="ARBA" id="ARBA00023002"/>
    </source>
</evidence>
<dbReference type="InterPro" id="IPR036291">
    <property type="entry name" value="NAD(P)-bd_dom_sf"/>
</dbReference>
<dbReference type="EMBL" id="SMGR01000001">
    <property type="protein sequence ID" value="TCL10299.1"/>
    <property type="molecule type" value="Genomic_DNA"/>
</dbReference>
<dbReference type="Pfam" id="PF13561">
    <property type="entry name" value="adh_short_C2"/>
    <property type="match status" value="1"/>
</dbReference>
<dbReference type="SUPFAM" id="SSF51735">
    <property type="entry name" value="NAD(P)-binding Rossmann-fold domains"/>
    <property type="match status" value="1"/>
</dbReference>
<evidence type="ECO:0000313" key="4">
    <source>
        <dbReference type="EMBL" id="TCL10299.1"/>
    </source>
</evidence>
<dbReference type="InterPro" id="IPR057326">
    <property type="entry name" value="KR_dom"/>
</dbReference>
<dbReference type="OrthoDB" id="7257744at2"/>
<dbReference type="PANTHER" id="PTHR43639">
    <property type="entry name" value="OXIDOREDUCTASE, SHORT-CHAIN DEHYDROGENASE/REDUCTASE FAMILY (AFU_ORTHOLOGUE AFUA_5G02870)"/>
    <property type="match status" value="1"/>
</dbReference>
<gene>
    <name evidence="4" type="ORF">BXY66_2368</name>
</gene>
<dbReference type="FunFam" id="3.40.50.720:FF:000084">
    <property type="entry name" value="Short-chain dehydrogenase reductase"/>
    <property type="match status" value="1"/>
</dbReference>
<protein>
    <submittedName>
        <fullName evidence="4">Gluconate 5-dehydrogenase</fullName>
    </submittedName>
</protein>
<reference evidence="4 5" key="1">
    <citation type="submission" date="2019-03" db="EMBL/GenBank/DDBJ databases">
        <title>Genomic Encyclopedia of Archaeal and Bacterial Type Strains, Phase II (KMG-II): from individual species to whole genera.</title>
        <authorList>
            <person name="Goeker M."/>
        </authorList>
    </citation>
    <scope>NUCLEOTIDE SEQUENCE [LARGE SCALE GENOMIC DNA]</scope>
    <source>
        <strain evidence="4 5">DSM 26433</strain>
    </source>
</reference>
<organism evidence="4 5">
    <name type="scientific">Shimia isoporae</name>
    <dbReference type="NCBI Taxonomy" id="647720"/>
    <lineage>
        <taxon>Bacteria</taxon>
        <taxon>Pseudomonadati</taxon>
        <taxon>Pseudomonadota</taxon>
        <taxon>Alphaproteobacteria</taxon>
        <taxon>Rhodobacterales</taxon>
        <taxon>Roseobacteraceae</taxon>
    </lineage>
</organism>
<sequence length="252" mass="25733">MTGSPFDLDGKIALITGGGSGIGFGIAQCFVNSGARVLLIGQTESKLAAAVEQLGDSARYFVADVTNEAACRSAVDCCVDMFGGLDILINNAGNHLKKSLLETSQADVQSVLDVHVLAAFNLTRLALPALAEREGSVLFIASMASYLSIPQVIGYTAAKSAVLGLVRGTAAEAGPMGVRANAIAPGWISSAMTDAALNNDPPRKAKILSRTPLGGMGEPSDIGWAATYLSSRAAKFVTGQVLAVDGGAVSGF</sequence>
<accession>A0A4R1NQZ3</accession>
<evidence type="ECO:0000313" key="5">
    <source>
        <dbReference type="Proteomes" id="UP000295673"/>
    </source>
</evidence>
<evidence type="ECO:0000259" key="3">
    <source>
        <dbReference type="SMART" id="SM00822"/>
    </source>
</evidence>
<dbReference type="PRINTS" id="PR00081">
    <property type="entry name" value="GDHRDH"/>
</dbReference>
<feature type="domain" description="Ketoreductase" evidence="3">
    <location>
        <begin position="11"/>
        <end position="190"/>
    </location>
</feature>
<comment type="similarity">
    <text evidence="1">Belongs to the short-chain dehydrogenases/reductases (SDR) family.</text>
</comment>
<dbReference type="InterPro" id="IPR020904">
    <property type="entry name" value="Sc_DH/Rdtase_CS"/>
</dbReference>
<dbReference type="GO" id="GO:0016491">
    <property type="term" value="F:oxidoreductase activity"/>
    <property type="evidence" value="ECO:0007669"/>
    <property type="project" value="UniProtKB-KW"/>
</dbReference>